<evidence type="ECO:0000256" key="11">
    <source>
        <dbReference type="ARBA" id="ARBA00023136"/>
    </source>
</evidence>
<dbReference type="GO" id="GO:0004222">
    <property type="term" value="F:metalloendopeptidase activity"/>
    <property type="evidence" value="ECO:0007669"/>
    <property type="project" value="UniProtKB-UniRule"/>
</dbReference>
<keyword evidence="6 12" id="KW-0479">Metal-binding</keyword>
<evidence type="ECO:0000313" key="15">
    <source>
        <dbReference type="Proteomes" id="UP000249061"/>
    </source>
</evidence>
<comment type="subcellular location">
    <subcellularLocation>
        <location evidence="1 12">Cell membrane</location>
        <topology evidence="1 12">Multi-pass membrane protein</topology>
    </subcellularLocation>
</comment>
<dbReference type="EC" id="3.4.24.-" evidence="12"/>
<accession>A0A2W5V7G4</accession>
<evidence type="ECO:0000256" key="9">
    <source>
        <dbReference type="ARBA" id="ARBA00022989"/>
    </source>
</evidence>
<sequence length="281" mass="30057">MANFVKTAALLAAMSALVLFVGQTIGGTSGLLWAGVAVAVMNFGSFWFSDSLALMMNRARPLPRGELPWLDAMADDLARAARLPKAPRLYVIDTPTPNAFATGRSPDKAAVAVTTGLLQLMNRRELAGVLAHELSHVKHRDTLIMTVAATLAGVISHVAQMAFWFGGSFLRHDDDDEGSNPLVALGLLIVAPITATLIQLAISRSREFDADAAAAELTGDPEGLASALARLEQGNRMLPLEHSPATAHLFIVNPLSGRGVMNLFATHPPVAQRIERLRLMR</sequence>
<keyword evidence="10 12" id="KW-0482">Metalloprotease</keyword>
<evidence type="ECO:0000256" key="6">
    <source>
        <dbReference type="ARBA" id="ARBA00022723"/>
    </source>
</evidence>
<keyword evidence="11 12" id="KW-0472">Membrane</keyword>
<gene>
    <name evidence="12" type="primary">htpX</name>
    <name evidence="14" type="ORF">DI536_03320</name>
</gene>
<dbReference type="HAMAP" id="MF_00188">
    <property type="entry name" value="Pept_M48_protease_HtpX"/>
    <property type="match status" value="1"/>
</dbReference>
<keyword evidence="8 12" id="KW-0862">Zinc</keyword>
<comment type="cofactor">
    <cofactor evidence="12">
        <name>Zn(2+)</name>
        <dbReference type="ChEBI" id="CHEBI:29105"/>
    </cofactor>
    <text evidence="12">Binds 1 zinc ion per subunit.</text>
</comment>
<evidence type="ECO:0000259" key="13">
    <source>
        <dbReference type="Pfam" id="PF01435"/>
    </source>
</evidence>
<dbReference type="GO" id="GO:0008270">
    <property type="term" value="F:zinc ion binding"/>
    <property type="evidence" value="ECO:0007669"/>
    <property type="project" value="UniProtKB-UniRule"/>
</dbReference>
<keyword evidence="5 12" id="KW-0812">Transmembrane</keyword>
<keyword evidence="4 12" id="KW-0645">Protease</keyword>
<dbReference type="InterPro" id="IPR022919">
    <property type="entry name" value="Pept_M48_protease_HtpX"/>
</dbReference>
<evidence type="ECO:0000256" key="4">
    <source>
        <dbReference type="ARBA" id="ARBA00022670"/>
    </source>
</evidence>
<name>A0A2W5V7G4_9BACT</name>
<feature type="binding site" evidence="12">
    <location>
        <position position="132"/>
    </location>
    <ligand>
        <name>Zn(2+)</name>
        <dbReference type="ChEBI" id="CHEBI:29105"/>
        <note>catalytic</note>
    </ligand>
</feature>
<protein>
    <recommendedName>
        <fullName evidence="12">Protease HtpX homolog</fullName>
        <ecNumber evidence="12">3.4.24.-</ecNumber>
    </recommendedName>
</protein>
<dbReference type="Gene3D" id="3.30.2010.10">
    <property type="entry name" value="Metalloproteases ('zincins'), catalytic domain"/>
    <property type="match status" value="1"/>
</dbReference>
<proteinExistence type="inferred from homology"/>
<organism evidence="14 15">
    <name type="scientific">Archangium gephyra</name>
    <dbReference type="NCBI Taxonomy" id="48"/>
    <lineage>
        <taxon>Bacteria</taxon>
        <taxon>Pseudomonadati</taxon>
        <taxon>Myxococcota</taxon>
        <taxon>Myxococcia</taxon>
        <taxon>Myxococcales</taxon>
        <taxon>Cystobacterineae</taxon>
        <taxon>Archangiaceae</taxon>
        <taxon>Archangium</taxon>
    </lineage>
</organism>
<feature type="binding site" evidence="12">
    <location>
        <position position="136"/>
    </location>
    <ligand>
        <name>Zn(2+)</name>
        <dbReference type="ChEBI" id="CHEBI:29105"/>
        <note>catalytic</note>
    </ligand>
</feature>
<evidence type="ECO:0000313" key="14">
    <source>
        <dbReference type="EMBL" id="PZR17368.1"/>
    </source>
</evidence>
<dbReference type="EMBL" id="QFQP01000002">
    <property type="protein sequence ID" value="PZR17368.1"/>
    <property type="molecule type" value="Genomic_DNA"/>
</dbReference>
<keyword evidence="7 12" id="KW-0378">Hydrolase</keyword>
<feature type="transmembrane region" description="Helical" evidence="12">
    <location>
        <begin position="143"/>
        <end position="163"/>
    </location>
</feature>
<dbReference type="InterPro" id="IPR050083">
    <property type="entry name" value="HtpX_protease"/>
</dbReference>
<dbReference type="GO" id="GO:0006508">
    <property type="term" value="P:proteolysis"/>
    <property type="evidence" value="ECO:0007669"/>
    <property type="project" value="UniProtKB-KW"/>
</dbReference>
<keyword evidence="9 12" id="KW-1133">Transmembrane helix</keyword>
<dbReference type="GO" id="GO:0005886">
    <property type="term" value="C:plasma membrane"/>
    <property type="evidence" value="ECO:0007669"/>
    <property type="project" value="UniProtKB-SubCell"/>
</dbReference>
<evidence type="ECO:0000256" key="1">
    <source>
        <dbReference type="ARBA" id="ARBA00004651"/>
    </source>
</evidence>
<evidence type="ECO:0000256" key="2">
    <source>
        <dbReference type="ARBA" id="ARBA00009779"/>
    </source>
</evidence>
<dbReference type="AlphaFoldDB" id="A0A2W5V7G4"/>
<feature type="transmembrane region" description="Helical" evidence="12">
    <location>
        <begin position="32"/>
        <end position="54"/>
    </location>
</feature>
<dbReference type="Proteomes" id="UP000249061">
    <property type="component" value="Unassembled WGS sequence"/>
</dbReference>
<reference evidence="14 15" key="1">
    <citation type="submission" date="2017-08" db="EMBL/GenBank/DDBJ databases">
        <title>Infants hospitalized years apart are colonized by the same room-sourced microbial strains.</title>
        <authorList>
            <person name="Brooks B."/>
            <person name="Olm M.R."/>
            <person name="Firek B.A."/>
            <person name="Baker R."/>
            <person name="Thomas B.C."/>
            <person name="Morowitz M.J."/>
            <person name="Banfield J.F."/>
        </authorList>
    </citation>
    <scope>NUCLEOTIDE SEQUENCE [LARGE SCALE GENOMIC DNA]</scope>
    <source>
        <strain evidence="14">S2_003_000_R2_14</strain>
    </source>
</reference>
<evidence type="ECO:0000256" key="3">
    <source>
        <dbReference type="ARBA" id="ARBA00022475"/>
    </source>
</evidence>
<comment type="caution">
    <text evidence="14">The sequence shown here is derived from an EMBL/GenBank/DDBJ whole genome shotgun (WGS) entry which is preliminary data.</text>
</comment>
<dbReference type="Pfam" id="PF01435">
    <property type="entry name" value="Peptidase_M48"/>
    <property type="match status" value="1"/>
</dbReference>
<evidence type="ECO:0000256" key="7">
    <source>
        <dbReference type="ARBA" id="ARBA00022801"/>
    </source>
</evidence>
<feature type="transmembrane region" description="Helical" evidence="12">
    <location>
        <begin position="183"/>
        <end position="202"/>
    </location>
</feature>
<dbReference type="CDD" id="cd07336">
    <property type="entry name" value="M48B_HtpX_like"/>
    <property type="match status" value="1"/>
</dbReference>
<evidence type="ECO:0000256" key="10">
    <source>
        <dbReference type="ARBA" id="ARBA00023049"/>
    </source>
</evidence>
<dbReference type="PANTHER" id="PTHR43221:SF1">
    <property type="entry name" value="PROTEASE HTPX"/>
    <property type="match status" value="1"/>
</dbReference>
<feature type="domain" description="Peptidase M48" evidence="13">
    <location>
        <begin position="68"/>
        <end position="278"/>
    </location>
</feature>
<keyword evidence="3 12" id="KW-1003">Cell membrane</keyword>
<feature type="active site" evidence="12">
    <location>
        <position position="133"/>
    </location>
</feature>
<evidence type="ECO:0000256" key="5">
    <source>
        <dbReference type="ARBA" id="ARBA00022692"/>
    </source>
</evidence>
<dbReference type="InterPro" id="IPR001915">
    <property type="entry name" value="Peptidase_M48"/>
</dbReference>
<comment type="similarity">
    <text evidence="2 12">Belongs to the peptidase M48B family.</text>
</comment>
<feature type="binding site" evidence="12">
    <location>
        <position position="207"/>
    </location>
    <ligand>
        <name>Zn(2+)</name>
        <dbReference type="ChEBI" id="CHEBI:29105"/>
        <note>catalytic</note>
    </ligand>
</feature>
<evidence type="ECO:0000256" key="12">
    <source>
        <dbReference type="HAMAP-Rule" id="MF_00188"/>
    </source>
</evidence>
<evidence type="ECO:0000256" key="8">
    <source>
        <dbReference type="ARBA" id="ARBA00022833"/>
    </source>
</evidence>
<dbReference type="PANTHER" id="PTHR43221">
    <property type="entry name" value="PROTEASE HTPX"/>
    <property type="match status" value="1"/>
</dbReference>